<dbReference type="AlphaFoldDB" id="A0A2P2P2Q5"/>
<reference evidence="1" key="1">
    <citation type="submission" date="2018-02" db="EMBL/GenBank/DDBJ databases">
        <title>Rhizophora mucronata_Transcriptome.</title>
        <authorList>
            <person name="Meera S.P."/>
            <person name="Sreeshan A."/>
            <person name="Augustine A."/>
        </authorList>
    </citation>
    <scope>NUCLEOTIDE SEQUENCE</scope>
    <source>
        <tissue evidence="1">Leaf</tissue>
    </source>
</reference>
<dbReference type="EMBL" id="GGEC01068439">
    <property type="protein sequence ID" value="MBX48923.1"/>
    <property type="molecule type" value="Transcribed_RNA"/>
</dbReference>
<name>A0A2P2P2Q5_RHIMU</name>
<sequence>MEKQPKNLNFCVRLKNSSLRHKGSDIMSRNYLLQKIKLSKLQHSLSRVNPLKRACRHIQKS</sequence>
<accession>A0A2P2P2Q5</accession>
<evidence type="ECO:0000313" key="1">
    <source>
        <dbReference type="EMBL" id="MBX48923.1"/>
    </source>
</evidence>
<proteinExistence type="predicted"/>
<organism evidence="1">
    <name type="scientific">Rhizophora mucronata</name>
    <name type="common">Asiatic mangrove</name>
    <dbReference type="NCBI Taxonomy" id="61149"/>
    <lineage>
        <taxon>Eukaryota</taxon>
        <taxon>Viridiplantae</taxon>
        <taxon>Streptophyta</taxon>
        <taxon>Embryophyta</taxon>
        <taxon>Tracheophyta</taxon>
        <taxon>Spermatophyta</taxon>
        <taxon>Magnoliopsida</taxon>
        <taxon>eudicotyledons</taxon>
        <taxon>Gunneridae</taxon>
        <taxon>Pentapetalae</taxon>
        <taxon>rosids</taxon>
        <taxon>fabids</taxon>
        <taxon>Malpighiales</taxon>
        <taxon>Rhizophoraceae</taxon>
        <taxon>Rhizophora</taxon>
    </lineage>
</organism>
<protein>
    <submittedName>
        <fullName evidence="1">Uncharacterized protein</fullName>
    </submittedName>
</protein>